<organism evidence="1 2">
    <name type="scientific">Paenibacillus violae</name>
    <dbReference type="NCBI Taxonomy" id="3077234"/>
    <lineage>
        <taxon>Bacteria</taxon>
        <taxon>Bacillati</taxon>
        <taxon>Bacillota</taxon>
        <taxon>Bacilli</taxon>
        <taxon>Bacillales</taxon>
        <taxon>Paenibacillaceae</taxon>
        <taxon>Paenibacillus</taxon>
    </lineage>
</organism>
<proteinExistence type="predicted"/>
<evidence type="ECO:0000313" key="2">
    <source>
        <dbReference type="Proteomes" id="UP001260980"/>
    </source>
</evidence>
<keyword evidence="2" id="KW-1185">Reference proteome</keyword>
<accession>A0ABU3RI67</accession>
<dbReference type="EMBL" id="JAWCUD010000009">
    <property type="protein sequence ID" value="MDU0203974.1"/>
    <property type="molecule type" value="Genomic_DNA"/>
</dbReference>
<gene>
    <name evidence="1" type="ORF">RQP52_23085</name>
</gene>
<name>A0ABU3RI67_9BACL</name>
<sequence length="163" mass="19637">MKLDEEICYRLSYINWFGNCGNPIKDFDCIYIYSWNEATKYFTDSNWEETTLYAHNELTQFLHDKYQIEYSYWNKLVIEAKIFLETRIFPKIYDYKETHSINNLFIECVKWDLLSIVMEYSYQKKVPKGIRGFYSKDLLNIYTSGNFPCGYQGKWPTGSLIVY</sequence>
<comment type="caution">
    <text evidence="1">The sequence shown here is derived from an EMBL/GenBank/DDBJ whole genome shotgun (WGS) entry which is preliminary data.</text>
</comment>
<evidence type="ECO:0000313" key="1">
    <source>
        <dbReference type="EMBL" id="MDU0203974.1"/>
    </source>
</evidence>
<reference evidence="1 2" key="1">
    <citation type="submission" date="2023-10" db="EMBL/GenBank/DDBJ databases">
        <title>Paenibacillus strain PFR10 Genome sequencing and assembly.</title>
        <authorList>
            <person name="Kim I."/>
        </authorList>
    </citation>
    <scope>NUCLEOTIDE SEQUENCE [LARGE SCALE GENOMIC DNA]</scope>
    <source>
        <strain evidence="1 2">PFR10</strain>
    </source>
</reference>
<dbReference type="RefSeq" id="WP_315954037.1">
    <property type="nucleotide sequence ID" value="NZ_JAWCUD010000009.1"/>
</dbReference>
<dbReference type="Proteomes" id="UP001260980">
    <property type="component" value="Unassembled WGS sequence"/>
</dbReference>
<protein>
    <submittedName>
        <fullName evidence="1">Uncharacterized protein</fullName>
    </submittedName>
</protein>